<evidence type="ECO:0000256" key="5">
    <source>
        <dbReference type="ARBA" id="ARBA00022692"/>
    </source>
</evidence>
<sequence>MGFILLPLLLVMWLAFFRQEIPSFPPEGYSLKWFAEIPGNRAFTSGFLLSLQVSIAATAIGLLLAVPASMALVRSRLPLRGVLNTLLLLPLVVPGVVLGAAFYVGELELEMATEWPLLGSTIGLVIAHTLVVIPWAVRLITASLGTLNPTIEEAARNLGATPLTTFRRITLPAIRPGLVAGALFGFVTSFGNLEASLFLVGPGQTTLPIAILQYLAWKIDPTVAAVSLLQILVIGIAMLVTDRFVKLSQVV</sequence>
<evidence type="ECO:0000313" key="11">
    <source>
        <dbReference type="Proteomes" id="UP000626026"/>
    </source>
</evidence>
<gene>
    <name evidence="10" type="ORF">IBL26_05660</name>
</gene>
<comment type="subcellular location">
    <subcellularLocation>
        <location evidence="1">Cell inner membrane</location>
        <topology evidence="1">Multi-pass membrane protein</topology>
    </subcellularLocation>
    <subcellularLocation>
        <location evidence="8">Cell membrane</location>
        <topology evidence="8">Multi-pass membrane protein</topology>
    </subcellularLocation>
</comment>
<keyword evidence="3" id="KW-1003">Cell membrane</keyword>
<organism evidence="10 11">
    <name type="scientific">Teichococcus aerophilus</name>
    <dbReference type="NCBI Taxonomy" id="1224513"/>
    <lineage>
        <taxon>Bacteria</taxon>
        <taxon>Pseudomonadati</taxon>
        <taxon>Pseudomonadota</taxon>
        <taxon>Alphaproteobacteria</taxon>
        <taxon>Acetobacterales</taxon>
        <taxon>Roseomonadaceae</taxon>
        <taxon>Roseomonas</taxon>
    </lineage>
</organism>
<keyword evidence="2 8" id="KW-0813">Transport</keyword>
<name>A0ABR7RIT8_9PROT</name>
<feature type="transmembrane region" description="Helical" evidence="8">
    <location>
        <begin position="221"/>
        <end position="240"/>
    </location>
</feature>
<dbReference type="Proteomes" id="UP000626026">
    <property type="component" value="Unassembled WGS sequence"/>
</dbReference>
<keyword evidence="7 8" id="KW-0472">Membrane</keyword>
<dbReference type="SUPFAM" id="SSF161098">
    <property type="entry name" value="MetI-like"/>
    <property type="match status" value="1"/>
</dbReference>
<dbReference type="PANTHER" id="PTHR43357">
    <property type="entry name" value="INNER MEMBRANE ABC TRANSPORTER PERMEASE PROTEIN YDCV"/>
    <property type="match status" value="1"/>
</dbReference>
<keyword evidence="5 8" id="KW-0812">Transmembrane</keyword>
<feature type="domain" description="ABC transmembrane type-1" evidence="9">
    <location>
        <begin position="47"/>
        <end position="241"/>
    </location>
</feature>
<dbReference type="EMBL" id="JACTVA010000006">
    <property type="protein sequence ID" value="MBC9206313.1"/>
    <property type="molecule type" value="Genomic_DNA"/>
</dbReference>
<comment type="caution">
    <text evidence="10">The sequence shown here is derived from an EMBL/GenBank/DDBJ whole genome shotgun (WGS) entry which is preliminary data.</text>
</comment>
<comment type="similarity">
    <text evidence="8">Belongs to the binding-protein-dependent transport system permease family.</text>
</comment>
<evidence type="ECO:0000256" key="1">
    <source>
        <dbReference type="ARBA" id="ARBA00004429"/>
    </source>
</evidence>
<dbReference type="InterPro" id="IPR035906">
    <property type="entry name" value="MetI-like_sf"/>
</dbReference>
<dbReference type="InterPro" id="IPR000515">
    <property type="entry name" value="MetI-like"/>
</dbReference>
<evidence type="ECO:0000256" key="4">
    <source>
        <dbReference type="ARBA" id="ARBA00022519"/>
    </source>
</evidence>
<keyword evidence="6 8" id="KW-1133">Transmembrane helix</keyword>
<proteinExistence type="inferred from homology"/>
<evidence type="ECO:0000256" key="8">
    <source>
        <dbReference type="RuleBase" id="RU363032"/>
    </source>
</evidence>
<dbReference type="PROSITE" id="PS50928">
    <property type="entry name" value="ABC_TM1"/>
    <property type="match status" value="1"/>
</dbReference>
<evidence type="ECO:0000259" key="9">
    <source>
        <dbReference type="PROSITE" id="PS50928"/>
    </source>
</evidence>
<protein>
    <submittedName>
        <fullName evidence="10">ABC transporter permease subunit</fullName>
    </submittedName>
</protein>
<feature type="transmembrane region" description="Helical" evidence="8">
    <location>
        <begin position="117"/>
        <end position="137"/>
    </location>
</feature>
<keyword evidence="4" id="KW-0997">Cell inner membrane</keyword>
<reference evidence="10 11" key="1">
    <citation type="journal article" date="2013" name="Int. J. Syst. Evol. Microbiol.">
        <title>Roseomonas aerophila sp. nov., isolated from air.</title>
        <authorList>
            <person name="Kim S.J."/>
            <person name="Weon H.Y."/>
            <person name="Ahn J.H."/>
            <person name="Hong S.B."/>
            <person name="Seok S.J."/>
            <person name="Whang K.S."/>
            <person name="Kwon S.W."/>
        </authorList>
    </citation>
    <scope>NUCLEOTIDE SEQUENCE [LARGE SCALE GENOMIC DNA]</scope>
    <source>
        <strain evidence="10 11">NBRC 108923</strain>
    </source>
</reference>
<evidence type="ECO:0000313" key="10">
    <source>
        <dbReference type="EMBL" id="MBC9206313.1"/>
    </source>
</evidence>
<evidence type="ECO:0000256" key="6">
    <source>
        <dbReference type="ARBA" id="ARBA00022989"/>
    </source>
</evidence>
<feature type="transmembrane region" description="Helical" evidence="8">
    <location>
        <begin position="86"/>
        <end position="105"/>
    </location>
</feature>
<evidence type="ECO:0000256" key="2">
    <source>
        <dbReference type="ARBA" id="ARBA00022448"/>
    </source>
</evidence>
<keyword evidence="11" id="KW-1185">Reference proteome</keyword>
<evidence type="ECO:0000256" key="3">
    <source>
        <dbReference type="ARBA" id="ARBA00022475"/>
    </source>
</evidence>
<dbReference type="CDD" id="cd06261">
    <property type="entry name" value="TM_PBP2"/>
    <property type="match status" value="1"/>
</dbReference>
<accession>A0ABR7RIT8</accession>
<dbReference type="PANTHER" id="PTHR43357:SF4">
    <property type="entry name" value="INNER MEMBRANE ABC TRANSPORTER PERMEASE PROTEIN YDCV"/>
    <property type="match status" value="1"/>
</dbReference>
<feature type="transmembrane region" description="Helical" evidence="8">
    <location>
        <begin position="177"/>
        <end position="201"/>
    </location>
</feature>
<dbReference type="Gene3D" id="1.10.3720.10">
    <property type="entry name" value="MetI-like"/>
    <property type="match status" value="1"/>
</dbReference>
<evidence type="ECO:0000256" key="7">
    <source>
        <dbReference type="ARBA" id="ARBA00023136"/>
    </source>
</evidence>
<feature type="transmembrane region" description="Helical" evidence="8">
    <location>
        <begin position="42"/>
        <end position="66"/>
    </location>
</feature>
<dbReference type="Pfam" id="PF00528">
    <property type="entry name" value="BPD_transp_1"/>
    <property type="match status" value="1"/>
</dbReference>